<dbReference type="Proteomes" id="UP000703893">
    <property type="component" value="Unassembled WGS sequence"/>
</dbReference>
<comment type="caution">
    <text evidence="1">The sequence shown here is derived from an EMBL/GenBank/DDBJ whole genome shotgun (WGS) entry which is preliminary data.</text>
</comment>
<sequence>MITAKTAYEAGVKAQKMGFSRNANPYSPWDFFNYNAWFAGWMDARDQGRRRVGKA</sequence>
<proteinExistence type="predicted"/>
<organism evidence="1 2">
    <name type="scientific">Candidatus Tanganyikabacteria bacterium</name>
    <dbReference type="NCBI Taxonomy" id="2961651"/>
    <lineage>
        <taxon>Bacteria</taxon>
        <taxon>Bacillati</taxon>
        <taxon>Candidatus Sericytochromatia</taxon>
        <taxon>Candidatus Tanganyikabacteria</taxon>
    </lineage>
</organism>
<dbReference type="AlphaFoldDB" id="A0A938BJU5"/>
<dbReference type="EMBL" id="VGJX01000004">
    <property type="protein sequence ID" value="MBM3273546.1"/>
    <property type="molecule type" value="Genomic_DNA"/>
</dbReference>
<protein>
    <submittedName>
        <fullName evidence="1">Uncharacterized protein</fullName>
    </submittedName>
</protein>
<evidence type="ECO:0000313" key="2">
    <source>
        <dbReference type="Proteomes" id="UP000703893"/>
    </source>
</evidence>
<accession>A0A938BJU5</accession>
<name>A0A938BJU5_9BACT</name>
<gene>
    <name evidence="1" type="ORF">FJZ00_00225</name>
</gene>
<reference evidence="1 2" key="1">
    <citation type="submission" date="2019-03" db="EMBL/GenBank/DDBJ databases">
        <title>Lake Tanganyika Metagenome-Assembled Genomes (MAGs).</title>
        <authorList>
            <person name="Tran P."/>
        </authorList>
    </citation>
    <scope>NUCLEOTIDE SEQUENCE [LARGE SCALE GENOMIC DNA]</scope>
    <source>
        <strain evidence="1">K_DeepCast_65m_m2_236</strain>
    </source>
</reference>
<dbReference type="Gene3D" id="1.10.10.620">
    <property type="entry name" value="ribosome modulation factor like domain"/>
    <property type="match status" value="1"/>
</dbReference>
<evidence type="ECO:0000313" key="1">
    <source>
        <dbReference type="EMBL" id="MBM3273546.1"/>
    </source>
</evidence>
<dbReference type="InterPro" id="IPR023200">
    <property type="entry name" value="RMF_sf"/>
</dbReference>